<dbReference type="PANTHER" id="PTHR28593:SF3">
    <property type="entry name" value="METEORIN-LIKE PROTEIN"/>
    <property type="match status" value="1"/>
</dbReference>
<reference evidence="7" key="1">
    <citation type="submission" date="2017-01" db="EMBL/GenBank/DDBJ databases">
        <title>Comparative genomics of anhydrobiosis in the tardigrade Hypsibius dujardini.</title>
        <authorList>
            <person name="Yoshida Y."/>
            <person name="Koutsovoulos G."/>
            <person name="Laetsch D."/>
            <person name="Stevens L."/>
            <person name="Kumar S."/>
            <person name="Horikawa D."/>
            <person name="Ishino K."/>
            <person name="Komine S."/>
            <person name="Tomita M."/>
            <person name="Blaxter M."/>
            <person name="Arakawa K."/>
        </authorList>
    </citation>
    <scope>NUCLEOTIDE SEQUENCE [LARGE SCALE GENOMIC DNA]</scope>
    <source>
        <strain evidence="7">Z151</strain>
    </source>
</reference>
<name>A0A1W0WHD6_HYPEX</name>
<evidence type="ECO:0000256" key="1">
    <source>
        <dbReference type="ARBA" id="ARBA00004613"/>
    </source>
</evidence>
<organism evidence="6 7">
    <name type="scientific">Hypsibius exemplaris</name>
    <name type="common">Freshwater tardigrade</name>
    <dbReference type="NCBI Taxonomy" id="2072580"/>
    <lineage>
        <taxon>Eukaryota</taxon>
        <taxon>Metazoa</taxon>
        <taxon>Ecdysozoa</taxon>
        <taxon>Tardigrada</taxon>
        <taxon>Eutardigrada</taxon>
        <taxon>Parachela</taxon>
        <taxon>Hypsibioidea</taxon>
        <taxon>Hypsibiidae</taxon>
        <taxon>Hypsibius</taxon>
    </lineage>
</organism>
<dbReference type="Proteomes" id="UP000192578">
    <property type="component" value="Unassembled WGS sequence"/>
</dbReference>
<evidence type="ECO:0000256" key="4">
    <source>
        <dbReference type="ARBA" id="ARBA00022729"/>
    </source>
</evidence>
<sequence length="181" mass="19999">MAASAKPEDCDWTGITKRSILADGSVQQEYLRCSSGRITWLYPEGALRITIHSPHHLHPSNNNNNNMKTPSSRHRVCLTVTDPHSLQGVNVYLQQDTPKPRLVFSTSPKKTPSTIPIPNGNSSDRKCFIQTSSVVTVYMESYLVEGLNFIPASSSGKGDHHLRTRVPSIGATEILYDIQAL</sequence>
<accession>A0A1W0WHD6</accession>
<comment type="caution">
    <text evidence="6">The sequence shown here is derived from an EMBL/GenBank/DDBJ whole genome shotgun (WGS) entry which is preliminary data.</text>
</comment>
<evidence type="ECO:0000256" key="3">
    <source>
        <dbReference type="ARBA" id="ARBA00022525"/>
    </source>
</evidence>
<evidence type="ECO:0000256" key="2">
    <source>
        <dbReference type="ARBA" id="ARBA00005669"/>
    </source>
</evidence>
<keyword evidence="3" id="KW-0964">Secreted</keyword>
<keyword evidence="7" id="KW-1185">Reference proteome</keyword>
<dbReference type="OrthoDB" id="6092325at2759"/>
<dbReference type="InterPro" id="IPR051998">
    <property type="entry name" value="Meteorin-like"/>
</dbReference>
<dbReference type="GO" id="GO:0005615">
    <property type="term" value="C:extracellular space"/>
    <property type="evidence" value="ECO:0007669"/>
    <property type="project" value="TreeGrafter"/>
</dbReference>
<comment type="similarity">
    <text evidence="2">Belongs to the meteorin family.</text>
</comment>
<evidence type="ECO:0000256" key="5">
    <source>
        <dbReference type="ARBA" id="ARBA00023157"/>
    </source>
</evidence>
<dbReference type="GO" id="GO:0005179">
    <property type="term" value="F:hormone activity"/>
    <property type="evidence" value="ECO:0007669"/>
    <property type="project" value="TreeGrafter"/>
</dbReference>
<gene>
    <name evidence="6" type="ORF">BV898_11218</name>
</gene>
<comment type="subcellular location">
    <subcellularLocation>
        <location evidence="1">Secreted</location>
    </subcellularLocation>
</comment>
<evidence type="ECO:0000313" key="6">
    <source>
        <dbReference type="EMBL" id="OQV14599.1"/>
    </source>
</evidence>
<keyword evidence="4" id="KW-0732">Signal</keyword>
<dbReference type="PANTHER" id="PTHR28593">
    <property type="entry name" value="METEORIN-LIKE PROTEIN"/>
    <property type="match status" value="1"/>
</dbReference>
<protein>
    <submittedName>
        <fullName evidence="6">Uncharacterized protein</fullName>
    </submittedName>
</protein>
<evidence type="ECO:0000313" key="7">
    <source>
        <dbReference type="Proteomes" id="UP000192578"/>
    </source>
</evidence>
<proteinExistence type="inferred from homology"/>
<keyword evidence="5" id="KW-1015">Disulfide bond</keyword>
<dbReference type="EMBL" id="MTYJ01000102">
    <property type="protein sequence ID" value="OQV14599.1"/>
    <property type="molecule type" value="Genomic_DNA"/>
</dbReference>
<dbReference type="AlphaFoldDB" id="A0A1W0WHD6"/>